<accession>A0AA97NRI7</accession>
<dbReference type="AlphaFoldDB" id="A0AA97NRI7"/>
<evidence type="ECO:0000313" key="3">
    <source>
        <dbReference type="EMBL" id="ELQ35090.1"/>
    </source>
</evidence>
<feature type="chain" id="PRO_5041729060" description="Dynactin arp1 p25 subunit" evidence="2">
    <location>
        <begin position="20"/>
        <end position="243"/>
    </location>
</feature>
<feature type="compositionally biased region" description="Low complexity" evidence="1">
    <location>
        <begin position="205"/>
        <end position="216"/>
    </location>
</feature>
<name>A0AA97NRI7_PYRO3</name>
<evidence type="ECO:0008006" key="4">
    <source>
        <dbReference type="Google" id="ProtNLM"/>
    </source>
</evidence>
<sequence length="243" mass="23686">MVSVRYLVGAALAIASVSASVLEPEDLLEQASRLLKRQEPGTPAYNCHNTCGQALRQGRFSGDARCSNDVFLTNYKNCLQCSGPDNHNIWTFYGNSVGSFGRACGLSTTPLSGKQPDVPEAIPAVDPGAAVTSATASSAAASSTGPRVTATPPAAPSSTSGASSAATTSPVSVPSSASASAGGGSATRTTASASGGASVGGGGSSTSRANAPTSAPVPAGAAAVAKNMASLAVAVVAVGARLW</sequence>
<evidence type="ECO:0000256" key="2">
    <source>
        <dbReference type="SAM" id="SignalP"/>
    </source>
</evidence>
<dbReference type="EMBL" id="JH793022">
    <property type="protein sequence ID" value="ELQ35090.1"/>
    <property type="molecule type" value="Genomic_DNA"/>
</dbReference>
<feature type="signal peptide" evidence="2">
    <location>
        <begin position="1"/>
        <end position="19"/>
    </location>
</feature>
<keyword evidence="2" id="KW-0732">Signal</keyword>
<reference evidence="3" key="1">
    <citation type="journal article" date="2012" name="PLoS Genet.">
        <title>Comparative analysis of the genomes of two field isolates of the rice blast fungus Magnaporthe oryzae.</title>
        <authorList>
            <person name="Xue M."/>
            <person name="Yang J."/>
            <person name="Li Z."/>
            <person name="Hu S."/>
            <person name="Yao N."/>
            <person name="Dean R.A."/>
            <person name="Zhao W."/>
            <person name="Shen M."/>
            <person name="Zhang H."/>
            <person name="Li C."/>
            <person name="Liu L."/>
            <person name="Cao L."/>
            <person name="Xu X."/>
            <person name="Xing Y."/>
            <person name="Hsiang T."/>
            <person name="Zhang Z."/>
            <person name="Xu J.R."/>
            <person name="Peng Y.L."/>
        </authorList>
    </citation>
    <scope>NUCLEOTIDE SEQUENCE</scope>
    <source>
        <strain evidence="3">Y34</strain>
    </source>
</reference>
<evidence type="ECO:0000256" key="1">
    <source>
        <dbReference type="SAM" id="MobiDB-lite"/>
    </source>
</evidence>
<dbReference type="Proteomes" id="UP000011086">
    <property type="component" value="Unassembled WGS sequence"/>
</dbReference>
<feature type="region of interest" description="Disordered" evidence="1">
    <location>
        <begin position="136"/>
        <end position="216"/>
    </location>
</feature>
<proteinExistence type="predicted"/>
<feature type="compositionally biased region" description="Low complexity" evidence="1">
    <location>
        <begin position="136"/>
        <end position="196"/>
    </location>
</feature>
<organism evidence="3">
    <name type="scientific">Pyricularia oryzae (strain Y34)</name>
    <name type="common">Rice blast fungus</name>
    <name type="synonym">Magnaporthe oryzae</name>
    <dbReference type="NCBI Taxonomy" id="1143189"/>
    <lineage>
        <taxon>Eukaryota</taxon>
        <taxon>Fungi</taxon>
        <taxon>Dikarya</taxon>
        <taxon>Ascomycota</taxon>
        <taxon>Pezizomycotina</taxon>
        <taxon>Sordariomycetes</taxon>
        <taxon>Sordariomycetidae</taxon>
        <taxon>Magnaporthales</taxon>
        <taxon>Pyriculariaceae</taxon>
        <taxon>Pyricularia</taxon>
    </lineage>
</organism>
<protein>
    <recommendedName>
        <fullName evidence="4">Dynactin arp1 p25 subunit</fullName>
    </recommendedName>
</protein>
<gene>
    <name evidence="3" type="ORF">OOU_Y34scaffold00726g50</name>
</gene>